<keyword evidence="3" id="KW-1185">Reference proteome</keyword>
<feature type="region of interest" description="Disordered" evidence="1">
    <location>
        <begin position="67"/>
        <end position="118"/>
    </location>
</feature>
<gene>
    <name evidence="2" type="ORF">QPK24_09080</name>
</gene>
<dbReference type="EMBL" id="CP127162">
    <property type="protein sequence ID" value="WIV20808.1"/>
    <property type="molecule type" value="Genomic_DNA"/>
</dbReference>
<proteinExistence type="predicted"/>
<evidence type="ECO:0000256" key="1">
    <source>
        <dbReference type="SAM" id="MobiDB-lite"/>
    </source>
</evidence>
<dbReference type="RefSeq" id="WP_285748034.1">
    <property type="nucleotide sequence ID" value="NZ_CP127162.1"/>
</dbReference>
<name>A0ABY8X6Z0_9BACL</name>
<feature type="compositionally biased region" description="Basic and acidic residues" evidence="1">
    <location>
        <begin position="103"/>
        <end position="116"/>
    </location>
</feature>
<sequence>MMKNRSFLMGLGIGIAACAFILKLALIGQGVSEENAMNDLSRTELEEQAATMNLKVYDAKDKVMTEEEWAKQKGAREEKTESGAGTAAESPDKPNVPQNEAPDEPKQPTSEKKTEPSTEVVKYKVIQGATLNDVADHLTSLHVIQNVEAFLKEANRQKINRKIQTGTYEFKQNESTDSIIKKITSAP</sequence>
<reference evidence="2 3" key="1">
    <citation type="submission" date="2023-06" db="EMBL/GenBank/DDBJ databases">
        <title>Paenibacillus polygonum sp. nov., an endophytic bacterium, isolated from Polygonum lapathifolium L. in Nanji Wetland National Nature Reserve, South of Poyang Lake, Jiangxi Province, China.</title>
        <authorList>
            <person name="Yu Z."/>
        </authorList>
    </citation>
    <scope>NUCLEOTIDE SEQUENCE [LARGE SCALE GENOMIC DNA]</scope>
    <source>
        <strain evidence="2 3">C31</strain>
    </source>
</reference>
<evidence type="ECO:0000313" key="2">
    <source>
        <dbReference type="EMBL" id="WIV20808.1"/>
    </source>
</evidence>
<accession>A0ABY8X6Z0</accession>
<evidence type="ECO:0008006" key="4">
    <source>
        <dbReference type="Google" id="ProtNLM"/>
    </source>
</evidence>
<protein>
    <recommendedName>
        <fullName evidence="4">YceG-like family protein</fullName>
    </recommendedName>
</protein>
<organism evidence="2 3">
    <name type="scientific">Paenibacillus polygoni</name>
    <dbReference type="NCBI Taxonomy" id="3050112"/>
    <lineage>
        <taxon>Bacteria</taxon>
        <taxon>Bacillati</taxon>
        <taxon>Bacillota</taxon>
        <taxon>Bacilli</taxon>
        <taxon>Bacillales</taxon>
        <taxon>Paenibacillaceae</taxon>
        <taxon>Paenibacillus</taxon>
    </lineage>
</organism>
<evidence type="ECO:0000313" key="3">
    <source>
        <dbReference type="Proteomes" id="UP001236415"/>
    </source>
</evidence>
<dbReference type="Proteomes" id="UP001236415">
    <property type="component" value="Chromosome"/>
</dbReference>
<dbReference type="PROSITE" id="PS51257">
    <property type="entry name" value="PROKAR_LIPOPROTEIN"/>
    <property type="match status" value="1"/>
</dbReference>
<feature type="compositionally biased region" description="Basic and acidic residues" evidence="1">
    <location>
        <begin position="67"/>
        <end position="81"/>
    </location>
</feature>
<dbReference type="Gene3D" id="3.30.1490.480">
    <property type="entry name" value="Endolytic murein transglycosylase"/>
    <property type="match status" value="1"/>
</dbReference>